<comment type="caution">
    <text evidence="7">The sequence shown here is derived from an EMBL/GenBank/DDBJ whole genome shotgun (WGS) entry which is preliminary data.</text>
</comment>
<keyword evidence="3" id="KW-0238">DNA-binding</keyword>
<comment type="subcellular location">
    <subcellularLocation>
        <location evidence="1">Nucleus</location>
    </subcellularLocation>
</comment>
<keyword evidence="2" id="KW-0805">Transcription regulation</keyword>
<dbReference type="OrthoDB" id="10029128at2759"/>
<keyword evidence="8" id="KW-1185">Reference proteome</keyword>
<reference evidence="7" key="1">
    <citation type="journal article" date="2020" name="Ecol. Evol.">
        <title>Genome structure and content of the rice root-knot nematode (Meloidogyne graminicola).</title>
        <authorList>
            <person name="Phan N.T."/>
            <person name="Danchin E.G.J."/>
            <person name="Klopp C."/>
            <person name="Perfus-Barbeoch L."/>
            <person name="Kozlowski D.K."/>
            <person name="Koutsovoulos G.D."/>
            <person name="Lopez-Roques C."/>
            <person name="Bouchez O."/>
            <person name="Zahm M."/>
            <person name="Besnard G."/>
            <person name="Bellafiore S."/>
        </authorList>
    </citation>
    <scope>NUCLEOTIDE SEQUENCE</scope>
    <source>
        <strain evidence="7">VN-18</strain>
    </source>
</reference>
<evidence type="ECO:0000259" key="6">
    <source>
        <dbReference type="PROSITE" id="PS50888"/>
    </source>
</evidence>
<dbReference type="Proteomes" id="UP000605970">
    <property type="component" value="Unassembled WGS sequence"/>
</dbReference>
<evidence type="ECO:0000256" key="2">
    <source>
        <dbReference type="ARBA" id="ARBA00023015"/>
    </source>
</evidence>
<proteinExistence type="predicted"/>
<dbReference type="PANTHER" id="PTHR15741:SF27">
    <property type="entry name" value="TRANSCRIPTION FACTOR AP-4"/>
    <property type="match status" value="1"/>
</dbReference>
<dbReference type="SUPFAM" id="SSF47459">
    <property type="entry name" value="HLH, helix-loop-helix DNA-binding domain"/>
    <property type="match status" value="1"/>
</dbReference>
<dbReference type="GO" id="GO:0000981">
    <property type="term" value="F:DNA-binding transcription factor activity, RNA polymerase II-specific"/>
    <property type="evidence" value="ECO:0007669"/>
    <property type="project" value="TreeGrafter"/>
</dbReference>
<evidence type="ECO:0000256" key="3">
    <source>
        <dbReference type="ARBA" id="ARBA00023125"/>
    </source>
</evidence>
<gene>
    <name evidence="7" type="ORF">Mgra_00010118</name>
</gene>
<dbReference type="GO" id="GO:0005634">
    <property type="term" value="C:nucleus"/>
    <property type="evidence" value="ECO:0007669"/>
    <property type="project" value="UniProtKB-SubCell"/>
</dbReference>
<evidence type="ECO:0000256" key="5">
    <source>
        <dbReference type="ARBA" id="ARBA00023242"/>
    </source>
</evidence>
<dbReference type="InterPro" id="IPR011598">
    <property type="entry name" value="bHLH_dom"/>
</dbReference>
<dbReference type="InterPro" id="IPR036638">
    <property type="entry name" value="HLH_DNA-bd_sf"/>
</dbReference>
<dbReference type="GO" id="GO:0046983">
    <property type="term" value="F:protein dimerization activity"/>
    <property type="evidence" value="ECO:0007669"/>
    <property type="project" value="InterPro"/>
</dbReference>
<evidence type="ECO:0000313" key="7">
    <source>
        <dbReference type="EMBL" id="KAF7623579.1"/>
    </source>
</evidence>
<evidence type="ECO:0000313" key="8">
    <source>
        <dbReference type="Proteomes" id="UP000605970"/>
    </source>
</evidence>
<protein>
    <submittedName>
        <fullName evidence="7">BHLH domain-containing protein</fullName>
    </submittedName>
</protein>
<evidence type="ECO:0000256" key="1">
    <source>
        <dbReference type="ARBA" id="ARBA00004123"/>
    </source>
</evidence>
<dbReference type="PANTHER" id="PTHR15741">
    <property type="entry name" value="BASIC HELIX-LOOP-HELIX ZIP TRANSCRIPTION FACTOR"/>
    <property type="match status" value="1"/>
</dbReference>
<keyword evidence="4" id="KW-0804">Transcription</keyword>
<organism evidence="7 8">
    <name type="scientific">Meloidogyne graminicola</name>
    <dbReference type="NCBI Taxonomy" id="189291"/>
    <lineage>
        <taxon>Eukaryota</taxon>
        <taxon>Metazoa</taxon>
        <taxon>Ecdysozoa</taxon>
        <taxon>Nematoda</taxon>
        <taxon>Chromadorea</taxon>
        <taxon>Rhabditida</taxon>
        <taxon>Tylenchina</taxon>
        <taxon>Tylenchomorpha</taxon>
        <taxon>Tylenchoidea</taxon>
        <taxon>Meloidogynidae</taxon>
        <taxon>Meloidogyninae</taxon>
        <taxon>Meloidogyne</taxon>
    </lineage>
</organism>
<dbReference type="PROSITE" id="PS50888">
    <property type="entry name" value="BHLH"/>
    <property type="match status" value="1"/>
</dbReference>
<keyword evidence="5" id="KW-0539">Nucleus</keyword>
<sequence length="388" mass="43544">MVKTDDYIDDELAAQTKEKFDENHQHLIGEEIREKNENLHNKNWITPPRSKSVGLAEYESDESQQKLATLDNDDDRRIRRQIANCNERRRMQSINAGFQSLRQLLPCKDGDKMSKASILAATAEFIQDLLVERNKLLGENSESAAKRRKLNFGEQNGSPTLDECIKTIEELRILLQNETHLRMKYEKELIESKNSSKITNLENFPTEIASPSTQGAVTNFFYQQPVINNTTSSVPPQTERISKILSSPLFSIASSAGANAAVVAQQALINAAAVATGKTIGGINGNNYNQQNIFHSTPIIFDNKLLDNSQTCYITNEQQRSQTLLENGNTIINNNNNGGLNASLSISQRNLQRTWFGDLKGWTLSLVLAIRHLEGANLKIQNEFCFCE</sequence>
<dbReference type="GO" id="GO:0000978">
    <property type="term" value="F:RNA polymerase II cis-regulatory region sequence-specific DNA binding"/>
    <property type="evidence" value="ECO:0007669"/>
    <property type="project" value="TreeGrafter"/>
</dbReference>
<dbReference type="Pfam" id="PF00010">
    <property type="entry name" value="HLH"/>
    <property type="match status" value="1"/>
</dbReference>
<accession>A0A8S9Z609</accession>
<feature type="domain" description="BHLH" evidence="6">
    <location>
        <begin position="78"/>
        <end position="129"/>
    </location>
</feature>
<dbReference type="EMBL" id="JABEBT010000223">
    <property type="protein sequence ID" value="KAF7623579.1"/>
    <property type="molecule type" value="Genomic_DNA"/>
</dbReference>
<dbReference type="Gene3D" id="4.10.280.10">
    <property type="entry name" value="Helix-loop-helix DNA-binding domain"/>
    <property type="match status" value="1"/>
</dbReference>
<dbReference type="InterPro" id="IPR052207">
    <property type="entry name" value="Max-like/E-box_TFs"/>
</dbReference>
<evidence type="ECO:0000256" key="4">
    <source>
        <dbReference type="ARBA" id="ARBA00023163"/>
    </source>
</evidence>
<dbReference type="AlphaFoldDB" id="A0A8S9Z609"/>
<dbReference type="CDD" id="cd11419">
    <property type="entry name" value="bHLHzip_TFAP4"/>
    <property type="match status" value="1"/>
</dbReference>
<name>A0A8S9Z609_9BILA</name>
<dbReference type="SMART" id="SM00353">
    <property type="entry name" value="HLH"/>
    <property type="match status" value="1"/>
</dbReference>